<dbReference type="PANTHER" id="PTHR31793">
    <property type="entry name" value="4-HYDROXYBENZOYL-COA THIOESTERASE FAMILY MEMBER"/>
    <property type="match status" value="1"/>
</dbReference>
<dbReference type="CDD" id="cd00586">
    <property type="entry name" value="4HBT"/>
    <property type="match status" value="1"/>
</dbReference>
<evidence type="ECO:0000313" key="1">
    <source>
        <dbReference type="EMBL" id="KAA2265240.1"/>
    </source>
</evidence>
<dbReference type="InterPro" id="IPR050563">
    <property type="entry name" value="4-hydroxybenzoyl-CoA_TE"/>
</dbReference>
<gene>
    <name evidence="1" type="ORF">F0L68_05200</name>
</gene>
<name>A0A5B2XQK9_9PSEU</name>
<dbReference type="OrthoDB" id="9799036at2"/>
<dbReference type="Pfam" id="PF13279">
    <property type="entry name" value="4HBT_2"/>
    <property type="match status" value="1"/>
</dbReference>
<dbReference type="GO" id="GO:0047617">
    <property type="term" value="F:fatty acyl-CoA hydrolase activity"/>
    <property type="evidence" value="ECO:0007669"/>
    <property type="project" value="TreeGrafter"/>
</dbReference>
<keyword evidence="2" id="KW-1185">Reference proteome</keyword>
<sequence length="143" mass="15467">MGVFVAEVRPRWSDMDVFGHVNHAQTVTLLEEARVALLFSEAARHGVTDLAKGVVVVKLTVDFRAPLLHTGEDVRVELSVQELRYASFTLAHTIRAGKRADSPVAVQAEVLLAAYGIASSSPRRLTDAERDFLAGWRAGGTGA</sequence>
<comment type="caution">
    <text evidence="1">The sequence shown here is derived from an EMBL/GenBank/DDBJ whole genome shotgun (WGS) entry which is preliminary data.</text>
</comment>
<dbReference type="Gene3D" id="3.10.129.10">
    <property type="entry name" value="Hotdog Thioesterase"/>
    <property type="match status" value="1"/>
</dbReference>
<reference evidence="1 2" key="1">
    <citation type="submission" date="2019-09" db="EMBL/GenBank/DDBJ databases">
        <title>Goodfellowia gen. nov., a new genus of the Pseudonocardineae related to Actinoalloteichus, containing Goodfellowia coeruleoviolacea gen. nov., comb. nov. gen. nov., comb. nov.</title>
        <authorList>
            <person name="Labeda D."/>
        </authorList>
    </citation>
    <scope>NUCLEOTIDE SEQUENCE [LARGE SCALE GENOMIC DNA]</scope>
    <source>
        <strain evidence="1 2">AN110305</strain>
    </source>
</reference>
<dbReference type="Proteomes" id="UP000323454">
    <property type="component" value="Unassembled WGS sequence"/>
</dbReference>
<organism evidence="1 2">
    <name type="scientific">Solihabitans fulvus</name>
    <dbReference type="NCBI Taxonomy" id="1892852"/>
    <lineage>
        <taxon>Bacteria</taxon>
        <taxon>Bacillati</taxon>
        <taxon>Actinomycetota</taxon>
        <taxon>Actinomycetes</taxon>
        <taxon>Pseudonocardiales</taxon>
        <taxon>Pseudonocardiaceae</taxon>
        <taxon>Solihabitans</taxon>
    </lineage>
</organism>
<dbReference type="PANTHER" id="PTHR31793:SF24">
    <property type="entry name" value="LONG-CHAIN ACYL-COA THIOESTERASE FADM"/>
    <property type="match status" value="1"/>
</dbReference>
<dbReference type="InterPro" id="IPR029069">
    <property type="entry name" value="HotDog_dom_sf"/>
</dbReference>
<dbReference type="AlphaFoldDB" id="A0A5B2XQK9"/>
<accession>A0A5B2XQK9</accession>
<evidence type="ECO:0000313" key="2">
    <source>
        <dbReference type="Proteomes" id="UP000323454"/>
    </source>
</evidence>
<dbReference type="RefSeq" id="WP_149848276.1">
    <property type="nucleotide sequence ID" value="NZ_VUOB01000008.1"/>
</dbReference>
<dbReference type="SUPFAM" id="SSF54637">
    <property type="entry name" value="Thioesterase/thiol ester dehydrase-isomerase"/>
    <property type="match status" value="1"/>
</dbReference>
<protein>
    <submittedName>
        <fullName evidence="1">Acyl-CoA thioesterase</fullName>
    </submittedName>
</protein>
<proteinExistence type="predicted"/>
<reference evidence="1 2" key="2">
    <citation type="submission" date="2019-09" db="EMBL/GenBank/DDBJ databases">
        <authorList>
            <person name="Jin C."/>
        </authorList>
    </citation>
    <scope>NUCLEOTIDE SEQUENCE [LARGE SCALE GENOMIC DNA]</scope>
    <source>
        <strain evidence="1 2">AN110305</strain>
    </source>
</reference>
<dbReference type="EMBL" id="VUOB01000008">
    <property type="protein sequence ID" value="KAA2265240.1"/>
    <property type="molecule type" value="Genomic_DNA"/>
</dbReference>